<gene>
    <name evidence="2" type="ORF">SAMN05661012_01937</name>
</gene>
<keyword evidence="1" id="KW-0732">Signal</keyword>
<dbReference type="Proteomes" id="UP000183788">
    <property type="component" value="Unassembled WGS sequence"/>
</dbReference>
<dbReference type="SUPFAM" id="SSF49464">
    <property type="entry name" value="Carboxypeptidase regulatory domain-like"/>
    <property type="match status" value="1"/>
</dbReference>
<dbReference type="AlphaFoldDB" id="A0A1K1PG30"/>
<dbReference type="STRING" id="1004.SAMN05661012_01937"/>
<organism evidence="2 3">
    <name type="scientific">Chitinophaga sancti</name>
    <dbReference type="NCBI Taxonomy" id="1004"/>
    <lineage>
        <taxon>Bacteria</taxon>
        <taxon>Pseudomonadati</taxon>
        <taxon>Bacteroidota</taxon>
        <taxon>Chitinophagia</taxon>
        <taxon>Chitinophagales</taxon>
        <taxon>Chitinophagaceae</taxon>
        <taxon>Chitinophaga</taxon>
    </lineage>
</organism>
<dbReference type="EMBL" id="FPIZ01000005">
    <property type="protein sequence ID" value="SFW46540.1"/>
    <property type="molecule type" value="Genomic_DNA"/>
</dbReference>
<evidence type="ECO:0000313" key="3">
    <source>
        <dbReference type="Proteomes" id="UP000183788"/>
    </source>
</evidence>
<sequence>MSFHLRCYFAAMKKILFLCYLFTLTKFVSAQVKITGTVVSATDGKPLGFATVFINNTSKGGTATEGGSFNIGAVVPGRYELIASYVGYETVSNFLDVNTEDVHIKIALQPKATVLKAFEVKRDPKREANIKKFKETFIGKTEFAKTCVITNDELLDIGYDNAEQALKASTEDYLVIINAALGYKIRFLLKQYVNSDRNHTISYYGYAFYENMTTKKKAQRRLWAANREAVFHGSSLHFFRSLINGNTAAEGFVVNEIVRRQRQRGYVKDTIVKNGKIMMDSDAYSDDSSYVNYRMPTPLLPIDLMKPSDSLVDKYELHCENMLMVSYIKELEANKYARLMGRLPRQQESMIRFMQADCTFSKDGVCVNPLAMLFSGYWGWEKVADQVPYDYVSTSP</sequence>
<name>A0A1K1PG30_9BACT</name>
<reference evidence="2 3" key="1">
    <citation type="submission" date="2016-11" db="EMBL/GenBank/DDBJ databases">
        <authorList>
            <person name="Jaros S."/>
            <person name="Januszkiewicz K."/>
            <person name="Wedrychowicz H."/>
        </authorList>
    </citation>
    <scope>NUCLEOTIDE SEQUENCE [LARGE SCALE GENOMIC DNA]</scope>
    <source>
        <strain evidence="2 3">DSM 784</strain>
    </source>
</reference>
<accession>A0A1K1PG30</accession>
<dbReference type="Gene3D" id="2.60.40.1120">
    <property type="entry name" value="Carboxypeptidase-like, regulatory domain"/>
    <property type="match status" value="1"/>
</dbReference>
<feature type="chain" id="PRO_5012114389" evidence="1">
    <location>
        <begin position="31"/>
        <end position="396"/>
    </location>
</feature>
<proteinExistence type="predicted"/>
<evidence type="ECO:0000256" key="1">
    <source>
        <dbReference type="SAM" id="SignalP"/>
    </source>
</evidence>
<feature type="signal peptide" evidence="1">
    <location>
        <begin position="1"/>
        <end position="30"/>
    </location>
</feature>
<evidence type="ECO:0000313" key="2">
    <source>
        <dbReference type="EMBL" id="SFW46540.1"/>
    </source>
</evidence>
<dbReference type="InterPro" id="IPR008969">
    <property type="entry name" value="CarboxyPept-like_regulatory"/>
</dbReference>
<dbReference type="OrthoDB" id="1223654at2"/>
<protein>
    <submittedName>
        <fullName evidence="2">CarboxypepD_reg-like domain-containing protein</fullName>
    </submittedName>
</protein>
<dbReference type="Pfam" id="PF13715">
    <property type="entry name" value="CarbopepD_reg_2"/>
    <property type="match status" value="1"/>
</dbReference>